<dbReference type="Gene3D" id="3.40.80.10">
    <property type="entry name" value="Peptidoglycan recognition protein-like"/>
    <property type="match status" value="1"/>
</dbReference>
<comment type="catalytic activity">
    <reaction evidence="1">
        <text>Hydrolyzes the link between N-acetylmuramoyl residues and L-amino acid residues in certain cell-wall glycopeptides.</text>
        <dbReference type="EC" id="3.5.1.28"/>
    </reaction>
</comment>
<accession>A0A919KK83</accession>
<protein>
    <recommendedName>
        <fullName evidence="2">N-acetylmuramoyl-L-alanine amidase</fullName>
        <ecNumber evidence="2">3.5.1.28</ecNumber>
    </recommendedName>
</protein>
<dbReference type="GO" id="GO:0009254">
    <property type="term" value="P:peptidoglycan turnover"/>
    <property type="evidence" value="ECO:0007669"/>
    <property type="project" value="TreeGrafter"/>
</dbReference>
<keyword evidence="5" id="KW-0732">Signal</keyword>
<feature type="signal peptide" evidence="5">
    <location>
        <begin position="1"/>
        <end position="26"/>
    </location>
</feature>
<reference evidence="7" key="1">
    <citation type="journal article" date="2014" name="Int. J. Syst. Evol. Microbiol.">
        <title>Complete genome sequence of Corynebacterium casei LMG S-19264T (=DSM 44701T), isolated from a smear-ripened cheese.</title>
        <authorList>
            <consortium name="US DOE Joint Genome Institute (JGI-PGF)"/>
            <person name="Walter F."/>
            <person name="Albersmeier A."/>
            <person name="Kalinowski J."/>
            <person name="Ruckert C."/>
        </authorList>
    </citation>
    <scope>NUCLEOTIDE SEQUENCE</scope>
    <source>
        <strain evidence="7">JCM 13306</strain>
    </source>
</reference>
<evidence type="ECO:0000256" key="1">
    <source>
        <dbReference type="ARBA" id="ARBA00001561"/>
    </source>
</evidence>
<dbReference type="SUPFAM" id="SSF55846">
    <property type="entry name" value="N-acetylmuramoyl-L-alanine amidase-like"/>
    <property type="match status" value="1"/>
</dbReference>
<dbReference type="RefSeq" id="WP_140724940.1">
    <property type="nucleotide sequence ID" value="NZ_BNBA01000035.1"/>
</dbReference>
<dbReference type="GO" id="GO:0008745">
    <property type="term" value="F:N-acetylmuramoyl-L-alanine amidase activity"/>
    <property type="evidence" value="ECO:0007669"/>
    <property type="project" value="UniProtKB-EC"/>
</dbReference>
<dbReference type="Pfam" id="PF01510">
    <property type="entry name" value="Amidase_2"/>
    <property type="match status" value="1"/>
</dbReference>
<proteinExistence type="predicted"/>
<name>A0A919KK83_9XANT</name>
<dbReference type="PANTHER" id="PTHR30417">
    <property type="entry name" value="N-ACETYLMURAMOYL-L-ALANINE AMIDASE AMID"/>
    <property type="match status" value="1"/>
</dbReference>
<dbReference type="SMART" id="SM00644">
    <property type="entry name" value="Ami_2"/>
    <property type="match status" value="1"/>
</dbReference>
<comment type="caution">
    <text evidence="7">The sequence shown here is derived from an EMBL/GenBank/DDBJ whole genome shotgun (WGS) entry which is preliminary data.</text>
</comment>
<dbReference type="GO" id="GO:0019867">
    <property type="term" value="C:outer membrane"/>
    <property type="evidence" value="ECO:0007669"/>
    <property type="project" value="TreeGrafter"/>
</dbReference>
<dbReference type="InterPro" id="IPR051206">
    <property type="entry name" value="NAMLAA_amidase_2"/>
</dbReference>
<dbReference type="InterPro" id="IPR036505">
    <property type="entry name" value="Amidase/PGRP_sf"/>
</dbReference>
<evidence type="ECO:0000256" key="3">
    <source>
        <dbReference type="ARBA" id="ARBA00022801"/>
    </source>
</evidence>
<sequence length="251" mass="27503">MATRIRFAFPLLPVLMAALLASCAHVARNPMAQWVPSPNHNPRQPVLIVLHHTEQDSVEQSLRTLRTRNSGGRVSAHYLVGKDGALYQLVPDSERAWHAGAGRWGTIGDVNSASIGIELDNNGHEPFAPEQIATLLRLLDDLCTRLRIPRSEVIGHADLAPGRKTDPSRFFPWDRLAAAGFGLWPDPADGPAPAGFDPWLGLQALGYPLDDPAAAAGAFHRHFRGRDDLGGTLDAEDARILHSLLRQQRQR</sequence>
<gene>
    <name evidence="7" type="ORF">GCM10009090_32840</name>
</gene>
<keyword evidence="4" id="KW-0961">Cell wall biogenesis/degradation</keyword>
<evidence type="ECO:0000313" key="8">
    <source>
        <dbReference type="Proteomes" id="UP000623958"/>
    </source>
</evidence>
<evidence type="ECO:0000256" key="4">
    <source>
        <dbReference type="ARBA" id="ARBA00023316"/>
    </source>
</evidence>
<feature type="chain" id="PRO_5037116392" description="N-acetylmuramoyl-L-alanine amidase" evidence="5">
    <location>
        <begin position="27"/>
        <end position="251"/>
    </location>
</feature>
<evidence type="ECO:0000313" key="7">
    <source>
        <dbReference type="EMBL" id="GHH59136.1"/>
    </source>
</evidence>
<keyword evidence="3" id="KW-0378">Hydrolase</keyword>
<dbReference type="GO" id="GO:0009253">
    <property type="term" value="P:peptidoglycan catabolic process"/>
    <property type="evidence" value="ECO:0007669"/>
    <property type="project" value="InterPro"/>
</dbReference>
<reference evidence="7" key="2">
    <citation type="submission" date="2020-09" db="EMBL/GenBank/DDBJ databases">
        <authorList>
            <person name="Sun Q."/>
            <person name="Ohkuma M."/>
        </authorList>
    </citation>
    <scope>NUCLEOTIDE SEQUENCE</scope>
    <source>
        <strain evidence="7">JCM 13306</strain>
    </source>
</reference>
<evidence type="ECO:0000256" key="2">
    <source>
        <dbReference type="ARBA" id="ARBA00011901"/>
    </source>
</evidence>
<dbReference type="Proteomes" id="UP000623958">
    <property type="component" value="Unassembled WGS sequence"/>
</dbReference>
<dbReference type="AlphaFoldDB" id="A0A919KK83"/>
<dbReference type="EMBL" id="BNBA01000035">
    <property type="protein sequence ID" value="GHH59136.1"/>
    <property type="molecule type" value="Genomic_DNA"/>
</dbReference>
<dbReference type="PROSITE" id="PS51257">
    <property type="entry name" value="PROKAR_LIPOPROTEIN"/>
    <property type="match status" value="1"/>
</dbReference>
<keyword evidence="8" id="KW-1185">Reference proteome</keyword>
<evidence type="ECO:0000256" key="5">
    <source>
        <dbReference type="SAM" id="SignalP"/>
    </source>
</evidence>
<feature type="domain" description="N-acetylmuramoyl-L-alanine amidase" evidence="6">
    <location>
        <begin position="35"/>
        <end position="168"/>
    </location>
</feature>
<evidence type="ECO:0000259" key="6">
    <source>
        <dbReference type="SMART" id="SM00644"/>
    </source>
</evidence>
<dbReference type="GO" id="GO:0071555">
    <property type="term" value="P:cell wall organization"/>
    <property type="evidence" value="ECO:0007669"/>
    <property type="project" value="UniProtKB-KW"/>
</dbReference>
<dbReference type="PANTHER" id="PTHR30417:SF1">
    <property type="entry name" value="N-ACETYLMURAMOYL-L-ALANINE AMIDASE AMID"/>
    <property type="match status" value="1"/>
</dbReference>
<dbReference type="InterPro" id="IPR002502">
    <property type="entry name" value="Amidase_domain"/>
</dbReference>
<dbReference type="EC" id="3.5.1.28" evidence="2"/>
<dbReference type="CDD" id="cd06583">
    <property type="entry name" value="PGRP"/>
    <property type="match status" value="1"/>
</dbReference>
<organism evidence="7 8">
    <name type="scientific">Xanthomonas boreopolis</name>
    <dbReference type="NCBI Taxonomy" id="86183"/>
    <lineage>
        <taxon>Bacteria</taxon>
        <taxon>Pseudomonadati</taxon>
        <taxon>Pseudomonadota</taxon>
        <taxon>Gammaproteobacteria</taxon>
        <taxon>Lysobacterales</taxon>
        <taxon>Lysobacteraceae</taxon>
        <taxon>Xanthomonas</taxon>
    </lineage>
</organism>